<evidence type="ECO:0000256" key="2">
    <source>
        <dbReference type="ARBA" id="ARBA00022475"/>
    </source>
</evidence>
<dbReference type="Pfam" id="PF06580">
    <property type="entry name" value="His_kinase"/>
    <property type="match status" value="1"/>
</dbReference>
<dbReference type="PROSITE" id="PS50885">
    <property type="entry name" value="HAMP"/>
    <property type="match status" value="1"/>
</dbReference>
<keyword evidence="7" id="KW-1133">Transmembrane helix</keyword>
<gene>
    <name evidence="9" type="ORF">J2736_006084</name>
</gene>
<evidence type="ECO:0000256" key="3">
    <source>
        <dbReference type="ARBA" id="ARBA00022553"/>
    </source>
</evidence>
<dbReference type="InterPro" id="IPR003594">
    <property type="entry name" value="HATPase_dom"/>
</dbReference>
<dbReference type="SMART" id="SM00304">
    <property type="entry name" value="HAMP"/>
    <property type="match status" value="1"/>
</dbReference>
<keyword evidence="3" id="KW-0597">Phosphoprotein</keyword>
<keyword evidence="10" id="KW-1185">Reference proteome</keyword>
<evidence type="ECO:0000259" key="8">
    <source>
        <dbReference type="PROSITE" id="PS50885"/>
    </source>
</evidence>
<dbReference type="RefSeq" id="WP_310502261.1">
    <property type="nucleotide sequence ID" value="NZ_JAVDSB010000020.1"/>
</dbReference>
<dbReference type="PANTHER" id="PTHR34220">
    <property type="entry name" value="SENSOR HISTIDINE KINASE YPDA"/>
    <property type="match status" value="1"/>
</dbReference>
<dbReference type="SUPFAM" id="SSF158472">
    <property type="entry name" value="HAMP domain-like"/>
    <property type="match status" value="1"/>
</dbReference>
<keyword evidence="5 9" id="KW-0418">Kinase</keyword>
<feature type="transmembrane region" description="Helical" evidence="7">
    <location>
        <begin position="12"/>
        <end position="34"/>
    </location>
</feature>
<dbReference type="CDD" id="cd06225">
    <property type="entry name" value="HAMP"/>
    <property type="match status" value="1"/>
</dbReference>
<keyword evidence="6 7" id="KW-0472">Membrane</keyword>
<evidence type="ECO:0000313" key="9">
    <source>
        <dbReference type="EMBL" id="MDR6554853.1"/>
    </source>
</evidence>
<proteinExistence type="predicted"/>
<keyword evidence="4 9" id="KW-0808">Transferase</keyword>
<dbReference type="CDD" id="cd12912">
    <property type="entry name" value="PDC2_MCP_like"/>
    <property type="match status" value="1"/>
</dbReference>
<comment type="caution">
    <text evidence="9">The sequence shown here is derived from an EMBL/GenBank/DDBJ whole genome shotgun (WGS) entry which is preliminary data.</text>
</comment>
<organism evidence="9 10">
    <name type="scientific">Paenibacillus qinlingensis</name>
    <dbReference type="NCBI Taxonomy" id="1837343"/>
    <lineage>
        <taxon>Bacteria</taxon>
        <taxon>Bacillati</taxon>
        <taxon>Bacillota</taxon>
        <taxon>Bacilli</taxon>
        <taxon>Bacillales</taxon>
        <taxon>Paenibacillaceae</taxon>
        <taxon>Paenibacillus</taxon>
    </lineage>
</organism>
<feature type="domain" description="HAMP" evidence="8">
    <location>
        <begin position="317"/>
        <end position="369"/>
    </location>
</feature>
<comment type="subcellular location">
    <subcellularLocation>
        <location evidence="1">Cell membrane</location>
        <topology evidence="1">Multi-pass membrane protein</topology>
    </subcellularLocation>
</comment>
<name>A0ABU1P523_9BACL</name>
<dbReference type="Gene3D" id="3.30.450.20">
    <property type="entry name" value="PAS domain"/>
    <property type="match status" value="1"/>
</dbReference>
<keyword evidence="7" id="KW-0812">Transmembrane</keyword>
<dbReference type="Pfam" id="PF02518">
    <property type="entry name" value="HATPase_c"/>
    <property type="match status" value="1"/>
</dbReference>
<evidence type="ECO:0000313" key="10">
    <source>
        <dbReference type="Proteomes" id="UP001267290"/>
    </source>
</evidence>
<evidence type="ECO:0000256" key="4">
    <source>
        <dbReference type="ARBA" id="ARBA00022679"/>
    </source>
</evidence>
<reference evidence="9 10" key="1">
    <citation type="submission" date="2023-07" db="EMBL/GenBank/DDBJ databases">
        <title>Sorghum-associated microbial communities from plants grown in Nebraska, USA.</title>
        <authorList>
            <person name="Schachtman D."/>
        </authorList>
    </citation>
    <scope>NUCLEOTIDE SEQUENCE [LARGE SCALE GENOMIC DNA]</scope>
    <source>
        <strain evidence="9 10">CC258</strain>
    </source>
</reference>
<keyword evidence="2" id="KW-1003">Cell membrane</keyword>
<feature type="transmembrane region" description="Helical" evidence="7">
    <location>
        <begin position="296"/>
        <end position="320"/>
    </location>
</feature>
<dbReference type="EMBL" id="JAVDSB010000020">
    <property type="protein sequence ID" value="MDR6554853.1"/>
    <property type="molecule type" value="Genomic_DNA"/>
</dbReference>
<evidence type="ECO:0000256" key="6">
    <source>
        <dbReference type="ARBA" id="ARBA00023136"/>
    </source>
</evidence>
<dbReference type="GO" id="GO:0004673">
    <property type="term" value="F:protein histidine kinase activity"/>
    <property type="evidence" value="ECO:0007669"/>
    <property type="project" value="UniProtKB-EC"/>
</dbReference>
<dbReference type="InterPro" id="IPR010559">
    <property type="entry name" value="Sig_transdc_His_kin_internal"/>
</dbReference>
<dbReference type="InterPro" id="IPR003660">
    <property type="entry name" value="HAMP_dom"/>
</dbReference>
<evidence type="ECO:0000256" key="7">
    <source>
        <dbReference type="SAM" id="Phobius"/>
    </source>
</evidence>
<dbReference type="InterPro" id="IPR050640">
    <property type="entry name" value="Bact_2-comp_sensor_kinase"/>
</dbReference>
<sequence length="598" mass="68087">MFKKIKTSLKWKLISLLITILVSVVAMIGFFSYFDTSRTIRQDAIHSSEQILRQANLNLDRQYMEYERGFLVLGTSDEFIKWLQIDPKDQFELISGYHSLENNFLHYLLLRHPEILSVSMRSDKGGEFHYALSVGLSKDYSLLDEGWLSEVRSWEKVQHRVGPSTNYLEVNKNPKQQFVLTMAGQFGRPLSKGILKMDITLEPAQSILSQMQLGKQGSSLIAKPDGTILVHQSADKIGSVLESDIIAHLTSDSGSFIRKETNQLIVFDTIPYTGWKTVVILSLDDITNSINRVRNVTIVVASLGMIMGIIFVTLVATSVTRRLSSLRSNMKQAQFGNFKSRLHIKGEDEVSDLSHSFNRMLEELDSSIQQLTDTKLMQQRAAFSAMQSQIHSHFLYNALESINSMAHLAGHDRIERASISLSRMLRYTSNFRDTYVRVEDEISHVIHYMNISQIRYGEGVSFHINLPDDCRDALCLKVVLQPIAENAIKHGIETTGEPTRLEVTVHREGDLVCVVFEDNGNAYDPERLEAFRSRLREPMRNQEEYTTLTNVGLLNVHYRILAFYQMNGIGVDIDSDSRLGGVKVTVRVPFKKNIEKER</sequence>
<protein>
    <submittedName>
        <fullName evidence="9">Two-component system sensor histidine kinase YesM</fullName>
        <ecNumber evidence="9">2.7.13.3</ecNumber>
    </submittedName>
</protein>
<dbReference type="SUPFAM" id="SSF55874">
    <property type="entry name" value="ATPase domain of HSP90 chaperone/DNA topoisomerase II/histidine kinase"/>
    <property type="match status" value="1"/>
</dbReference>
<dbReference type="InterPro" id="IPR036890">
    <property type="entry name" value="HATPase_C_sf"/>
</dbReference>
<accession>A0ABU1P523</accession>
<dbReference type="Gene3D" id="1.10.287.130">
    <property type="match status" value="1"/>
</dbReference>
<evidence type="ECO:0000256" key="5">
    <source>
        <dbReference type="ARBA" id="ARBA00022777"/>
    </source>
</evidence>
<dbReference type="Pfam" id="PF00672">
    <property type="entry name" value="HAMP"/>
    <property type="match status" value="1"/>
</dbReference>
<dbReference type="Proteomes" id="UP001267290">
    <property type="component" value="Unassembled WGS sequence"/>
</dbReference>
<evidence type="ECO:0000256" key="1">
    <source>
        <dbReference type="ARBA" id="ARBA00004651"/>
    </source>
</evidence>
<dbReference type="PANTHER" id="PTHR34220:SF7">
    <property type="entry name" value="SENSOR HISTIDINE KINASE YPDA"/>
    <property type="match status" value="1"/>
</dbReference>
<dbReference type="Gene3D" id="3.30.565.10">
    <property type="entry name" value="Histidine kinase-like ATPase, C-terminal domain"/>
    <property type="match status" value="1"/>
</dbReference>
<dbReference type="EC" id="2.7.13.3" evidence="9"/>